<gene>
    <name evidence="2" type="ORF">CLV80_1155</name>
</gene>
<proteinExistence type="predicted"/>
<dbReference type="Gene3D" id="3.30.1380.10">
    <property type="match status" value="1"/>
</dbReference>
<evidence type="ECO:0000313" key="2">
    <source>
        <dbReference type="EMBL" id="PRY74764.1"/>
    </source>
</evidence>
<protein>
    <submittedName>
        <fullName evidence="2">Peptidase M15-like protein</fullName>
    </submittedName>
</protein>
<accession>A0A2T0VTU3</accession>
<organism evidence="2 3">
    <name type="scientific">Yoonia maritima</name>
    <dbReference type="NCBI Taxonomy" id="1435347"/>
    <lineage>
        <taxon>Bacteria</taxon>
        <taxon>Pseudomonadati</taxon>
        <taxon>Pseudomonadota</taxon>
        <taxon>Alphaproteobacteria</taxon>
        <taxon>Rhodobacterales</taxon>
        <taxon>Paracoccaceae</taxon>
        <taxon>Yoonia</taxon>
    </lineage>
</organism>
<dbReference type="EMBL" id="PVTP01000015">
    <property type="protein sequence ID" value="PRY74764.1"/>
    <property type="molecule type" value="Genomic_DNA"/>
</dbReference>
<dbReference type="SUPFAM" id="SSF55166">
    <property type="entry name" value="Hedgehog/DD-peptidase"/>
    <property type="match status" value="1"/>
</dbReference>
<dbReference type="InterPro" id="IPR013230">
    <property type="entry name" value="Peptidase_M15A_C"/>
</dbReference>
<dbReference type="AlphaFoldDB" id="A0A2T0VTU3"/>
<dbReference type="InterPro" id="IPR009045">
    <property type="entry name" value="Zn_M74/Hedgehog-like"/>
</dbReference>
<dbReference type="RefSeq" id="WP_207766609.1">
    <property type="nucleotide sequence ID" value="NZ_PVTP01000015.1"/>
</dbReference>
<name>A0A2T0VTU3_9RHOB</name>
<dbReference type="Pfam" id="PF08291">
    <property type="entry name" value="Peptidase_M15_3"/>
    <property type="match status" value="1"/>
</dbReference>
<evidence type="ECO:0000259" key="1">
    <source>
        <dbReference type="Pfam" id="PF08291"/>
    </source>
</evidence>
<reference evidence="2 3" key="1">
    <citation type="submission" date="2018-03" db="EMBL/GenBank/DDBJ databases">
        <title>Genomic Encyclopedia of Archaeal and Bacterial Type Strains, Phase II (KMG-II): from individual species to whole genera.</title>
        <authorList>
            <person name="Goeker M."/>
        </authorList>
    </citation>
    <scope>NUCLEOTIDE SEQUENCE [LARGE SCALE GENOMIC DNA]</scope>
    <source>
        <strain evidence="2 3">DSM 101533</strain>
    </source>
</reference>
<sequence>MTYKTNPLNPMLSADLDLFTFCQSDTAAEQGIYNLPQEVGVVENLTRLCQQVLQPAITHFDLPLFITSGYRCPRLNAEIGGLPDSQHLRGEAADIMMGGIANDTLALWLIDNTDFDELILEKFDPRCGEYGWVHVSCVAMGNRKKVSTFDGDAFHDGFHYFDLAGK</sequence>
<evidence type="ECO:0000313" key="3">
    <source>
        <dbReference type="Proteomes" id="UP000238007"/>
    </source>
</evidence>
<keyword evidence="3" id="KW-1185">Reference proteome</keyword>
<dbReference type="Proteomes" id="UP000238007">
    <property type="component" value="Unassembled WGS sequence"/>
</dbReference>
<comment type="caution">
    <text evidence="2">The sequence shown here is derived from an EMBL/GenBank/DDBJ whole genome shotgun (WGS) entry which is preliminary data.</text>
</comment>
<feature type="domain" description="Peptidase M15A C-terminal" evidence="1">
    <location>
        <begin position="27"/>
        <end position="108"/>
    </location>
</feature>